<evidence type="ECO:0000313" key="2">
    <source>
        <dbReference type="Proteomes" id="UP000292935"/>
    </source>
</evidence>
<proteinExistence type="predicted"/>
<sequence length="142" mass="15037">MAIFKRTPAVPTVPTVYQGLAGLESAVPAELAARVFLGAFAGAESRHVRPETVLGILQRLSGVDEVPGMTVRGTLTTPRARYALDPVFVQCVLLWERALIAGRLSRGSEAYHHLVLLPIGARALAEADPEAAVRSLLDASAA</sequence>
<organism evidence="1 2">
    <name type="scientific">Agromyces fucosus</name>
    <dbReference type="NCBI Taxonomy" id="41985"/>
    <lineage>
        <taxon>Bacteria</taxon>
        <taxon>Bacillati</taxon>
        <taxon>Actinomycetota</taxon>
        <taxon>Actinomycetes</taxon>
        <taxon>Micrococcales</taxon>
        <taxon>Microbacteriaceae</taxon>
        <taxon>Agromyces</taxon>
    </lineage>
</organism>
<dbReference type="EMBL" id="SDPO01000003">
    <property type="protein sequence ID" value="RXZ47216.1"/>
    <property type="molecule type" value="Genomic_DNA"/>
</dbReference>
<gene>
    <name evidence="1" type="ORF">ESP57_11565</name>
</gene>
<name>A0A4Q2JKK8_9MICO</name>
<dbReference type="RefSeq" id="WP_129231696.1">
    <property type="nucleotide sequence ID" value="NZ_SDPO01000003.1"/>
</dbReference>
<evidence type="ECO:0000313" key="1">
    <source>
        <dbReference type="EMBL" id="RXZ47216.1"/>
    </source>
</evidence>
<dbReference type="Proteomes" id="UP000292935">
    <property type="component" value="Unassembled WGS sequence"/>
</dbReference>
<comment type="caution">
    <text evidence="1">The sequence shown here is derived from an EMBL/GenBank/DDBJ whole genome shotgun (WGS) entry which is preliminary data.</text>
</comment>
<protein>
    <submittedName>
        <fullName evidence="1">Uncharacterized protein</fullName>
    </submittedName>
</protein>
<reference evidence="1 2" key="1">
    <citation type="submission" date="2019-01" db="EMBL/GenBank/DDBJ databases">
        <authorList>
            <person name="Li J."/>
        </authorList>
    </citation>
    <scope>NUCLEOTIDE SEQUENCE [LARGE SCALE GENOMIC DNA]</scope>
    <source>
        <strain evidence="1 2">CCUG 35506</strain>
    </source>
</reference>
<dbReference type="OrthoDB" id="5196907at2"/>
<keyword evidence="2" id="KW-1185">Reference proteome</keyword>
<dbReference type="AlphaFoldDB" id="A0A4Q2JKK8"/>
<accession>A0A4Q2JKK8</accession>